<evidence type="ECO:0000256" key="18">
    <source>
        <dbReference type="SAM" id="SignalP"/>
    </source>
</evidence>
<dbReference type="GO" id="GO:0071555">
    <property type="term" value="P:cell wall organization"/>
    <property type="evidence" value="ECO:0007669"/>
    <property type="project" value="UniProtKB-KW"/>
</dbReference>
<comment type="caution">
    <text evidence="19">The sequence shown here is derived from an EMBL/GenBank/DDBJ whole genome shotgun (WGS) entry which is preliminary data.</text>
</comment>
<evidence type="ECO:0000313" key="19">
    <source>
        <dbReference type="EMBL" id="KAF9783459.1"/>
    </source>
</evidence>
<evidence type="ECO:0000256" key="1">
    <source>
        <dbReference type="ARBA" id="ARBA00004613"/>
    </source>
</evidence>
<evidence type="ECO:0000313" key="20">
    <source>
        <dbReference type="Proteomes" id="UP000736335"/>
    </source>
</evidence>
<dbReference type="EMBL" id="WIUZ02000010">
    <property type="protein sequence ID" value="KAF9783459.1"/>
    <property type="molecule type" value="Genomic_DNA"/>
</dbReference>
<comment type="subcellular location">
    <subcellularLocation>
        <location evidence="1">Secreted</location>
    </subcellularLocation>
</comment>
<dbReference type="EC" id="3.2.1.67" evidence="12"/>
<feature type="signal peptide" evidence="18">
    <location>
        <begin position="1"/>
        <end position="18"/>
    </location>
</feature>
<evidence type="ECO:0000256" key="8">
    <source>
        <dbReference type="ARBA" id="ARBA00023180"/>
    </source>
</evidence>
<evidence type="ECO:0000256" key="17">
    <source>
        <dbReference type="RuleBase" id="RU361169"/>
    </source>
</evidence>
<dbReference type="InterPro" id="IPR000743">
    <property type="entry name" value="Glyco_hydro_28"/>
</dbReference>
<keyword evidence="10" id="KW-0961">Cell wall biogenesis/degradation</keyword>
<reference evidence="19" key="1">
    <citation type="journal article" date="2020" name="Nat. Commun.">
        <title>Large-scale genome sequencing of mycorrhizal fungi provides insights into the early evolution of symbiotic traits.</title>
        <authorList>
            <person name="Miyauchi S."/>
            <person name="Kiss E."/>
            <person name="Kuo A."/>
            <person name="Drula E."/>
            <person name="Kohler A."/>
            <person name="Sanchez-Garcia M."/>
            <person name="Morin E."/>
            <person name="Andreopoulos B."/>
            <person name="Barry K.W."/>
            <person name="Bonito G."/>
            <person name="Buee M."/>
            <person name="Carver A."/>
            <person name="Chen C."/>
            <person name="Cichocki N."/>
            <person name="Clum A."/>
            <person name="Culley D."/>
            <person name="Crous P.W."/>
            <person name="Fauchery L."/>
            <person name="Girlanda M."/>
            <person name="Hayes R.D."/>
            <person name="Keri Z."/>
            <person name="LaButti K."/>
            <person name="Lipzen A."/>
            <person name="Lombard V."/>
            <person name="Magnuson J."/>
            <person name="Maillard F."/>
            <person name="Murat C."/>
            <person name="Nolan M."/>
            <person name="Ohm R.A."/>
            <person name="Pangilinan J."/>
            <person name="Pereira M.F."/>
            <person name="Perotto S."/>
            <person name="Peter M."/>
            <person name="Pfister S."/>
            <person name="Riley R."/>
            <person name="Sitrit Y."/>
            <person name="Stielow J.B."/>
            <person name="Szollosi G."/>
            <person name="Zifcakova L."/>
            <person name="Stursova M."/>
            <person name="Spatafora J.W."/>
            <person name="Tedersoo L."/>
            <person name="Vaario L.M."/>
            <person name="Yamada A."/>
            <person name="Yan M."/>
            <person name="Wang P."/>
            <person name="Xu J."/>
            <person name="Bruns T."/>
            <person name="Baldrian P."/>
            <person name="Vilgalys R."/>
            <person name="Dunand C."/>
            <person name="Henrissat B."/>
            <person name="Grigoriev I.V."/>
            <person name="Hibbett D."/>
            <person name="Nagy L.G."/>
            <person name="Martin F.M."/>
        </authorList>
    </citation>
    <scope>NUCLEOTIDE SEQUENCE</scope>
    <source>
        <strain evidence="19">UH-Tt-Lm1</strain>
    </source>
</reference>
<evidence type="ECO:0000256" key="7">
    <source>
        <dbReference type="ARBA" id="ARBA00023157"/>
    </source>
</evidence>
<evidence type="ECO:0000256" key="5">
    <source>
        <dbReference type="ARBA" id="ARBA00022737"/>
    </source>
</evidence>
<evidence type="ECO:0000256" key="3">
    <source>
        <dbReference type="ARBA" id="ARBA00022525"/>
    </source>
</evidence>
<dbReference type="InterPro" id="IPR011050">
    <property type="entry name" value="Pectin_lyase_fold/virulence"/>
</dbReference>
<dbReference type="SMART" id="SM00710">
    <property type="entry name" value="PbH1"/>
    <property type="match status" value="3"/>
</dbReference>
<comment type="function">
    <text evidence="11">Specific in hydrolyzing the terminal glycosidic bond of polygalacturonic acid and oligogalacturonates.</text>
</comment>
<keyword evidence="9 17" id="KW-0326">Glycosidase</keyword>
<evidence type="ECO:0000256" key="9">
    <source>
        <dbReference type="ARBA" id="ARBA00023295"/>
    </source>
</evidence>
<name>A0A9P6HCZ7_9AGAM</name>
<dbReference type="PANTHER" id="PTHR31736">
    <property type="match status" value="1"/>
</dbReference>
<feature type="chain" id="PRO_5040253005" description="galacturonan 1,4-alpha-galacturonidase" evidence="18">
    <location>
        <begin position="19"/>
        <end position="428"/>
    </location>
</feature>
<comment type="similarity">
    <text evidence="2 17">Belongs to the glycosyl hydrolase 28 family.</text>
</comment>
<evidence type="ECO:0000256" key="6">
    <source>
        <dbReference type="ARBA" id="ARBA00022801"/>
    </source>
</evidence>
<reference evidence="19" key="2">
    <citation type="submission" date="2020-11" db="EMBL/GenBank/DDBJ databases">
        <authorList>
            <consortium name="DOE Joint Genome Institute"/>
            <person name="Kuo A."/>
            <person name="Miyauchi S."/>
            <person name="Kiss E."/>
            <person name="Drula E."/>
            <person name="Kohler A."/>
            <person name="Sanchez-Garcia M."/>
            <person name="Andreopoulos B."/>
            <person name="Barry K.W."/>
            <person name="Bonito G."/>
            <person name="Buee M."/>
            <person name="Carver A."/>
            <person name="Chen C."/>
            <person name="Cichocki N."/>
            <person name="Clum A."/>
            <person name="Culley D."/>
            <person name="Crous P.W."/>
            <person name="Fauchery L."/>
            <person name="Girlanda M."/>
            <person name="Hayes R."/>
            <person name="Keri Z."/>
            <person name="Labutti K."/>
            <person name="Lipzen A."/>
            <person name="Lombard V."/>
            <person name="Magnuson J."/>
            <person name="Maillard F."/>
            <person name="Morin E."/>
            <person name="Murat C."/>
            <person name="Nolan M."/>
            <person name="Ohm R."/>
            <person name="Pangilinan J."/>
            <person name="Pereira M."/>
            <person name="Perotto S."/>
            <person name="Peter M."/>
            <person name="Riley R."/>
            <person name="Sitrit Y."/>
            <person name="Stielow B."/>
            <person name="Szollosi G."/>
            <person name="Zifcakova L."/>
            <person name="Stursova M."/>
            <person name="Spatafora J.W."/>
            <person name="Tedersoo L."/>
            <person name="Vaario L.-M."/>
            <person name="Yamada A."/>
            <person name="Yan M."/>
            <person name="Wang P."/>
            <person name="Xu J."/>
            <person name="Bruns T."/>
            <person name="Baldrian P."/>
            <person name="Vilgalys R."/>
            <person name="Henrissat B."/>
            <person name="Grigoriev I.V."/>
            <person name="Hibbett D."/>
            <person name="Nagy L.G."/>
            <person name="Martin F.M."/>
        </authorList>
    </citation>
    <scope>NUCLEOTIDE SEQUENCE</scope>
    <source>
        <strain evidence="19">UH-Tt-Lm1</strain>
    </source>
</reference>
<evidence type="ECO:0000256" key="12">
    <source>
        <dbReference type="ARBA" id="ARBA00038933"/>
    </source>
</evidence>
<evidence type="ECO:0000256" key="10">
    <source>
        <dbReference type="ARBA" id="ARBA00023316"/>
    </source>
</evidence>
<dbReference type="InterPro" id="IPR012334">
    <property type="entry name" value="Pectin_lyas_fold"/>
</dbReference>
<keyword evidence="20" id="KW-1185">Reference proteome</keyword>
<dbReference type="PROSITE" id="PS00502">
    <property type="entry name" value="POLYGALACTURONASE"/>
    <property type="match status" value="1"/>
</dbReference>
<gene>
    <name evidence="19" type="ORF">BJ322DRAFT_1022120</name>
</gene>
<dbReference type="Gene3D" id="2.160.20.10">
    <property type="entry name" value="Single-stranded right-handed beta-helix, Pectin lyase-like"/>
    <property type="match status" value="1"/>
</dbReference>
<keyword evidence="19" id="KW-0456">Lyase</keyword>
<sequence>MRFLHLISALCSASLAAAWTTYVVPHSPGNDDTPALAAALAANKSLLTDATILFQKGITYNISTPISFPKLQNVVVSIEGNITYAADIKKTQAIVKSSSFPGHWFTFSGTNVTLAGSQDPNWGWVNANGQKWWDAMQKVSSRVNRPHGWAFKGVTNGEIVNMKLWQPVAWSFSVSGSDNVHIHNNTIIAVSYSSSSPSNTDAFDAGGTNLLFENNVVYNGDDCLAVGSPASNIVFRNSYCNGGHGLSVGSLGKGGAVADVQNILRIRFTGQGSRVGPEVKELLKSTIIECLLDISDRIPLFSITWSNITLKKVKLPIYVTQHYWDQNVGKEPTNSSYQTSTSIDTITFQNFQGTIDDSKGNGVTGSTGKEVVVFDLFQGTAKSLLAKTISTTTVSGSNVMVMCDPSTVSNDVGFKCWDGLYEPTAAGA</sequence>
<proteinExistence type="inferred from homology"/>
<evidence type="ECO:0000256" key="15">
    <source>
        <dbReference type="ARBA" id="ARBA00048766"/>
    </source>
</evidence>
<dbReference type="InterPro" id="IPR006626">
    <property type="entry name" value="PbH1"/>
</dbReference>
<evidence type="ECO:0000256" key="13">
    <source>
        <dbReference type="ARBA" id="ARBA00041474"/>
    </source>
</evidence>
<evidence type="ECO:0000256" key="11">
    <source>
        <dbReference type="ARBA" id="ARBA00037312"/>
    </source>
</evidence>
<comment type="catalytic activity">
    <reaction evidence="15">
        <text>[(1-&gt;4)-alpha-D-galacturonosyl](n) + H2O = alpha-D-galacturonate + [(1-&gt;4)-alpha-D-galacturonosyl](n-1)</text>
        <dbReference type="Rhea" id="RHEA:14117"/>
        <dbReference type="Rhea" id="RHEA-COMP:14570"/>
        <dbReference type="Rhea" id="RHEA-COMP:14572"/>
        <dbReference type="ChEBI" id="CHEBI:15377"/>
        <dbReference type="ChEBI" id="CHEBI:58658"/>
        <dbReference type="ChEBI" id="CHEBI:140523"/>
        <dbReference type="EC" id="3.2.1.67"/>
    </reaction>
</comment>
<organism evidence="19 20">
    <name type="scientific">Thelephora terrestris</name>
    <dbReference type="NCBI Taxonomy" id="56493"/>
    <lineage>
        <taxon>Eukaryota</taxon>
        <taxon>Fungi</taxon>
        <taxon>Dikarya</taxon>
        <taxon>Basidiomycota</taxon>
        <taxon>Agaricomycotina</taxon>
        <taxon>Agaricomycetes</taxon>
        <taxon>Thelephorales</taxon>
        <taxon>Thelephoraceae</taxon>
        <taxon>Thelephora</taxon>
    </lineage>
</organism>
<dbReference type="GO" id="GO:0005576">
    <property type="term" value="C:extracellular region"/>
    <property type="evidence" value="ECO:0007669"/>
    <property type="project" value="UniProtKB-SubCell"/>
</dbReference>
<dbReference type="SUPFAM" id="SSF51126">
    <property type="entry name" value="Pectin lyase-like"/>
    <property type="match status" value="1"/>
</dbReference>
<keyword evidence="8" id="KW-0325">Glycoprotein</keyword>
<keyword evidence="4 18" id="KW-0732">Signal</keyword>
<dbReference type="GO" id="GO:0004650">
    <property type="term" value="F:polygalacturonase activity"/>
    <property type="evidence" value="ECO:0007669"/>
    <property type="project" value="InterPro"/>
</dbReference>
<evidence type="ECO:0000256" key="14">
    <source>
        <dbReference type="ARBA" id="ARBA00042262"/>
    </source>
</evidence>
<dbReference type="Pfam" id="PF00295">
    <property type="entry name" value="Glyco_hydro_28"/>
    <property type="match status" value="1"/>
</dbReference>
<evidence type="ECO:0000256" key="4">
    <source>
        <dbReference type="ARBA" id="ARBA00022729"/>
    </source>
</evidence>
<protein>
    <recommendedName>
        <fullName evidence="12">galacturonan 1,4-alpha-galacturonidase</fullName>
        <ecNumber evidence="12">3.2.1.67</ecNumber>
    </recommendedName>
    <alternativeName>
        <fullName evidence="13">Galacturan 1,4-alpha-galacturonidase C</fullName>
    </alternativeName>
    <alternativeName>
        <fullName evidence="14">Poly(1,4-alpha-D-galacturonide)galacturonohydrolase C</fullName>
    </alternativeName>
</protein>
<dbReference type="GO" id="GO:0016829">
    <property type="term" value="F:lyase activity"/>
    <property type="evidence" value="ECO:0007669"/>
    <property type="project" value="UniProtKB-KW"/>
</dbReference>
<dbReference type="GO" id="GO:0045490">
    <property type="term" value="P:pectin catabolic process"/>
    <property type="evidence" value="ECO:0007669"/>
    <property type="project" value="UniProtKB-ARBA"/>
</dbReference>
<dbReference type="PANTHER" id="PTHR31736:SF11">
    <property type="entry name" value="EXOPOLYGALACTURONASE C-RELATED"/>
    <property type="match status" value="1"/>
</dbReference>
<dbReference type="GO" id="GO:0047911">
    <property type="term" value="F:galacturan 1,4-alpha-galacturonidase activity"/>
    <property type="evidence" value="ECO:0007669"/>
    <property type="project" value="UniProtKB-EC"/>
</dbReference>
<dbReference type="AlphaFoldDB" id="A0A9P6HCZ7"/>
<dbReference type="Proteomes" id="UP000736335">
    <property type="component" value="Unassembled WGS sequence"/>
</dbReference>
<accession>A0A9P6HCZ7</accession>
<evidence type="ECO:0000256" key="2">
    <source>
        <dbReference type="ARBA" id="ARBA00008834"/>
    </source>
</evidence>
<keyword evidence="6 17" id="KW-0378">Hydrolase</keyword>
<keyword evidence="5" id="KW-0677">Repeat</keyword>
<feature type="active site" evidence="16">
    <location>
        <position position="244"/>
    </location>
</feature>
<keyword evidence="3" id="KW-0964">Secreted</keyword>
<dbReference type="OrthoDB" id="187139at2759"/>
<keyword evidence="7" id="KW-1015">Disulfide bond</keyword>
<evidence type="ECO:0000256" key="16">
    <source>
        <dbReference type="PROSITE-ProRule" id="PRU10052"/>
    </source>
</evidence>